<organism evidence="1 2">
    <name type="scientific">Actinomadura rudentiformis</name>
    <dbReference type="NCBI Taxonomy" id="359158"/>
    <lineage>
        <taxon>Bacteria</taxon>
        <taxon>Bacillati</taxon>
        <taxon>Actinomycetota</taxon>
        <taxon>Actinomycetes</taxon>
        <taxon>Streptosporangiales</taxon>
        <taxon>Thermomonosporaceae</taxon>
        <taxon>Actinomadura</taxon>
    </lineage>
</organism>
<name>A0A6H9YKS0_9ACTN</name>
<sequence length="185" mass="21012">MAIGFARFEFQLVLMWRMLDLAPGRVEDALKELGATRAQMREAHRRWVSMPYSKTAPKGIARYRMVLGPPGETGPRTFGDLDCTYSLWELPLWPDLRFEVLTAPDGSTWHHWLVRAEGSPTPKLNGLDDLTPWSCVISDLGERFENARHVEGDAPGHWGVEFSTEGHDYQARFVHGLLQLVQGPR</sequence>
<proteinExistence type="predicted"/>
<protein>
    <submittedName>
        <fullName evidence="1">Uncharacterized protein</fullName>
    </submittedName>
</protein>
<evidence type="ECO:0000313" key="1">
    <source>
        <dbReference type="EMBL" id="KAB2342352.1"/>
    </source>
</evidence>
<comment type="caution">
    <text evidence="1">The sequence shown here is derived from an EMBL/GenBank/DDBJ whole genome shotgun (WGS) entry which is preliminary data.</text>
</comment>
<dbReference type="EMBL" id="WBMT01000022">
    <property type="protein sequence ID" value="KAB2342352.1"/>
    <property type="molecule type" value="Genomic_DNA"/>
</dbReference>
<accession>A0A6H9YKS0</accession>
<dbReference type="Proteomes" id="UP000468735">
    <property type="component" value="Unassembled WGS sequence"/>
</dbReference>
<reference evidence="1 2" key="1">
    <citation type="submission" date="2019-09" db="EMBL/GenBank/DDBJ databases">
        <title>Actinomadura physcomitrii sp. nov., a novel actinomycete isolated from moss [Physcomitrium sphaericum (Ludw) Fuernr].</title>
        <authorList>
            <person name="Zhuang X."/>
            <person name="Liu C."/>
        </authorList>
    </citation>
    <scope>NUCLEOTIDE SEQUENCE [LARGE SCALE GENOMIC DNA]</scope>
    <source>
        <strain evidence="1 2">HMC1</strain>
    </source>
</reference>
<dbReference type="OrthoDB" id="3359274at2"/>
<dbReference type="RefSeq" id="WP_151567030.1">
    <property type="nucleotide sequence ID" value="NZ_WBMT01000022.1"/>
</dbReference>
<gene>
    <name evidence="1" type="ORF">F8566_37975</name>
</gene>
<evidence type="ECO:0000313" key="2">
    <source>
        <dbReference type="Proteomes" id="UP000468735"/>
    </source>
</evidence>
<dbReference type="AlphaFoldDB" id="A0A6H9YKS0"/>
<keyword evidence="2" id="KW-1185">Reference proteome</keyword>